<dbReference type="SUPFAM" id="SSF53383">
    <property type="entry name" value="PLP-dependent transferases"/>
    <property type="match status" value="1"/>
</dbReference>
<dbReference type="GO" id="GO:0008483">
    <property type="term" value="F:transaminase activity"/>
    <property type="evidence" value="ECO:0007669"/>
    <property type="project" value="TreeGrafter"/>
</dbReference>
<organism evidence="5 6">
    <name type="scientific">Candidatus Roizmanbacteria bacterium RIFCSPHIGHO2_02_FULL_38_11</name>
    <dbReference type="NCBI Taxonomy" id="1802039"/>
    <lineage>
        <taxon>Bacteria</taxon>
        <taxon>Candidatus Roizmaniibacteriota</taxon>
    </lineage>
</organism>
<gene>
    <name evidence="5" type="ORF">A3C25_05945</name>
</gene>
<dbReference type="Gene3D" id="3.90.1150.10">
    <property type="entry name" value="Aspartate Aminotransferase, domain 1"/>
    <property type="match status" value="1"/>
</dbReference>
<dbReference type="GO" id="GO:0000271">
    <property type="term" value="P:polysaccharide biosynthetic process"/>
    <property type="evidence" value="ECO:0007669"/>
    <property type="project" value="TreeGrafter"/>
</dbReference>
<keyword evidence="2 4" id="KW-0663">Pyridoxal phosphate</keyword>
<evidence type="ECO:0000313" key="5">
    <source>
        <dbReference type="EMBL" id="OGK24242.1"/>
    </source>
</evidence>
<evidence type="ECO:0000313" key="6">
    <source>
        <dbReference type="Proteomes" id="UP000177913"/>
    </source>
</evidence>
<dbReference type="GO" id="GO:0030170">
    <property type="term" value="F:pyridoxal phosphate binding"/>
    <property type="evidence" value="ECO:0007669"/>
    <property type="project" value="TreeGrafter"/>
</dbReference>
<dbReference type="AlphaFoldDB" id="A0A1F7H0K1"/>
<dbReference type="EMBL" id="MFZO01000037">
    <property type="protein sequence ID" value="OGK24242.1"/>
    <property type="molecule type" value="Genomic_DNA"/>
</dbReference>
<dbReference type="InterPro" id="IPR015424">
    <property type="entry name" value="PyrdxlP-dep_Trfase"/>
</dbReference>
<dbReference type="InterPro" id="IPR015422">
    <property type="entry name" value="PyrdxlP-dep_Trfase_small"/>
</dbReference>
<name>A0A1F7H0K1_9BACT</name>
<dbReference type="Proteomes" id="UP000177913">
    <property type="component" value="Unassembled WGS sequence"/>
</dbReference>
<reference evidence="5 6" key="1">
    <citation type="journal article" date="2016" name="Nat. Commun.">
        <title>Thousands of microbial genomes shed light on interconnected biogeochemical processes in an aquifer system.</title>
        <authorList>
            <person name="Anantharaman K."/>
            <person name="Brown C.T."/>
            <person name="Hug L.A."/>
            <person name="Sharon I."/>
            <person name="Castelle C.J."/>
            <person name="Probst A.J."/>
            <person name="Thomas B.C."/>
            <person name="Singh A."/>
            <person name="Wilkins M.J."/>
            <person name="Karaoz U."/>
            <person name="Brodie E.L."/>
            <person name="Williams K.H."/>
            <person name="Hubbard S.S."/>
            <person name="Banfield J.F."/>
        </authorList>
    </citation>
    <scope>NUCLEOTIDE SEQUENCE [LARGE SCALE GENOMIC DNA]</scope>
</reference>
<evidence type="ECO:0000256" key="4">
    <source>
        <dbReference type="RuleBase" id="RU004508"/>
    </source>
</evidence>
<dbReference type="InterPro" id="IPR000653">
    <property type="entry name" value="DegT/StrS_aminotransferase"/>
</dbReference>
<sequence>MFKHSDFENCFGFRYSSFEFNQMNNMKFLPGQTYVRVSGKVFDDDEINNAIKVAKDGWWTEGEFGKQFEAGFKKFMGIRYVSLVNSGSSANLAALASLTSKKFGEKRLKPGDEFITTAVAFPTTVNPGILYGLKPVFIDSDIDTLNANIDQLEKAISKKTRLIMMAHTLGKPYNLDAVMRLVKKYNLWLIEDCCDALGSKYDGKLVGTFGHIATFSFYPAHAITMGEGGAVITNNPLIHMAIRQFRDWGRDCWCDTGKDDTCRRRFGWKLGDLPFGYDHKYSYSQIGYNLKLTDFQAAIGVAQLKKLPYFIKKRKENFKTYYEFFKKYSKYFILMQADKKEDPCWFGFPAVVRNNAPFTRNELTVYLEKNKIGTRNVFSGNLLRHPAYKDIKYETVGSLKKADYVMNGAFWLGVFPEIDNKRIDYVKKMISIFLVRYN</sequence>
<dbReference type="PIRSF" id="PIRSF000390">
    <property type="entry name" value="PLP_StrS"/>
    <property type="match status" value="1"/>
</dbReference>
<dbReference type="NCBIfam" id="NF011936">
    <property type="entry name" value="PRK15407.1"/>
    <property type="match status" value="1"/>
</dbReference>
<dbReference type="CDD" id="cd00616">
    <property type="entry name" value="AHBA_syn"/>
    <property type="match status" value="1"/>
</dbReference>
<evidence type="ECO:0000256" key="1">
    <source>
        <dbReference type="ARBA" id="ARBA00001933"/>
    </source>
</evidence>
<dbReference type="InterPro" id="IPR015421">
    <property type="entry name" value="PyrdxlP-dep_Trfase_major"/>
</dbReference>
<dbReference type="Pfam" id="PF01041">
    <property type="entry name" value="DegT_DnrJ_EryC1"/>
    <property type="match status" value="1"/>
</dbReference>
<dbReference type="PANTHER" id="PTHR30244:SF34">
    <property type="entry name" value="DTDP-4-AMINO-4,6-DIDEOXYGALACTOSE TRANSAMINASE"/>
    <property type="match status" value="1"/>
</dbReference>
<dbReference type="Gene3D" id="3.40.640.10">
    <property type="entry name" value="Type I PLP-dependent aspartate aminotransferase-like (Major domain)"/>
    <property type="match status" value="1"/>
</dbReference>
<comment type="cofactor">
    <cofactor evidence="1">
        <name>pyridoxal 5'-phosphate</name>
        <dbReference type="ChEBI" id="CHEBI:597326"/>
    </cofactor>
</comment>
<evidence type="ECO:0000256" key="3">
    <source>
        <dbReference type="ARBA" id="ARBA00037999"/>
    </source>
</evidence>
<protein>
    <submittedName>
        <fullName evidence="5">Lipopolysaccharide biosynthesis protein RfbH</fullName>
    </submittedName>
</protein>
<comment type="similarity">
    <text evidence="3 4">Belongs to the DegT/DnrJ/EryC1 family.</text>
</comment>
<dbReference type="FunFam" id="3.40.640.10:FF:000079">
    <property type="entry name" value="LPS biosynthesis protein"/>
    <property type="match status" value="1"/>
</dbReference>
<comment type="caution">
    <text evidence="5">The sequence shown here is derived from an EMBL/GenBank/DDBJ whole genome shotgun (WGS) entry which is preliminary data.</text>
</comment>
<evidence type="ECO:0000256" key="2">
    <source>
        <dbReference type="ARBA" id="ARBA00022898"/>
    </source>
</evidence>
<accession>A0A1F7H0K1</accession>
<proteinExistence type="inferred from homology"/>
<dbReference type="PANTHER" id="PTHR30244">
    <property type="entry name" value="TRANSAMINASE"/>
    <property type="match status" value="1"/>
</dbReference>